<dbReference type="AlphaFoldDB" id="A0A9N9EFS3"/>
<accession>A0A9N9EFS3</accession>
<dbReference type="Proteomes" id="UP000789342">
    <property type="component" value="Unassembled WGS sequence"/>
</dbReference>
<dbReference type="InterPro" id="IPR000326">
    <property type="entry name" value="PAP2/HPO"/>
</dbReference>
<feature type="transmembrane region" description="Helical" evidence="6">
    <location>
        <begin position="247"/>
        <end position="266"/>
    </location>
</feature>
<dbReference type="InterPro" id="IPR036938">
    <property type="entry name" value="PAP2/HPO_sf"/>
</dbReference>
<comment type="caution">
    <text evidence="8">The sequence shown here is derived from an EMBL/GenBank/DDBJ whole genome shotgun (WGS) entry which is preliminary data.</text>
</comment>
<reference evidence="8" key="1">
    <citation type="submission" date="2021-06" db="EMBL/GenBank/DDBJ databases">
        <authorList>
            <person name="Kallberg Y."/>
            <person name="Tangrot J."/>
            <person name="Rosling A."/>
        </authorList>
    </citation>
    <scope>NUCLEOTIDE SEQUENCE</scope>
    <source>
        <strain evidence="8">CL551</strain>
    </source>
</reference>
<evidence type="ECO:0000256" key="6">
    <source>
        <dbReference type="SAM" id="Phobius"/>
    </source>
</evidence>
<feature type="transmembrane region" description="Helical" evidence="6">
    <location>
        <begin position="100"/>
        <end position="121"/>
    </location>
</feature>
<dbReference type="GO" id="GO:0006644">
    <property type="term" value="P:phospholipid metabolic process"/>
    <property type="evidence" value="ECO:0007669"/>
    <property type="project" value="InterPro"/>
</dbReference>
<feature type="non-terminal residue" evidence="8">
    <location>
        <position position="1"/>
    </location>
</feature>
<evidence type="ECO:0000259" key="7">
    <source>
        <dbReference type="SMART" id="SM00014"/>
    </source>
</evidence>
<dbReference type="SUPFAM" id="SSF48317">
    <property type="entry name" value="Acid phosphatase/Vanadium-dependent haloperoxidase"/>
    <property type="match status" value="1"/>
</dbReference>
<comment type="subcellular location">
    <subcellularLocation>
        <location evidence="1">Membrane</location>
        <topology evidence="1">Multi-pass membrane protein</topology>
    </subcellularLocation>
</comment>
<evidence type="ECO:0000256" key="3">
    <source>
        <dbReference type="ARBA" id="ARBA00022692"/>
    </source>
</evidence>
<dbReference type="OrthoDB" id="8907274at2759"/>
<dbReference type="GO" id="GO:0016020">
    <property type="term" value="C:membrane"/>
    <property type="evidence" value="ECO:0007669"/>
    <property type="project" value="UniProtKB-SubCell"/>
</dbReference>
<dbReference type="GO" id="GO:0046839">
    <property type="term" value="P:phospholipid dephosphorylation"/>
    <property type="evidence" value="ECO:0007669"/>
    <property type="project" value="TreeGrafter"/>
</dbReference>
<proteinExistence type="inferred from homology"/>
<dbReference type="InterPro" id="IPR043216">
    <property type="entry name" value="PAP-like"/>
</dbReference>
<keyword evidence="9" id="KW-1185">Reference proteome</keyword>
<evidence type="ECO:0000313" key="8">
    <source>
        <dbReference type="EMBL" id="CAG8676648.1"/>
    </source>
</evidence>
<name>A0A9N9EFS3_9GLOM</name>
<feature type="transmembrane region" description="Helical" evidence="6">
    <location>
        <begin position="217"/>
        <end position="235"/>
    </location>
</feature>
<feature type="transmembrane region" description="Helical" evidence="6">
    <location>
        <begin position="188"/>
        <end position="205"/>
    </location>
</feature>
<keyword evidence="3 6" id="KW-0812">Transmembrane</keyword>
<comment type="similarity">
    <text evidence="2">Belongs to the PA-phosphatase related phosphoesterase family.</text>
</comment>
<organism evidence="8 9">
    <name type="scientific">Acaulospora morrowiae</name>
    <dbReference type="NCBI Taxonomy" id="94023"/>
    <lineage>
        <taxon>Eukaryota</taxon>
        <taxon>Fungi</taxon>
        <taxon>Fungi incertae sedis</taxon>
        <taxon>Mucoromycota</taxon>
        <taxon>Glomeromycotina</taxon>
        <taxon>Glomeromycetes</taxon>
        <taxon>Diversisporales</taxon>
        <taxon>Acaulosporaceae</taxon>
        <taxon>Acaulospora</taxon>
    </lineage>
</organism>
<dbReference type="Pfam" id="PF01569">
    <property type="entry name" value="PAP2"/>
    <property type="match status" value="1"/>
</dbReference>
<dbReference type="Gene3D" id="1.20.144.10">
    <property type="entry name" value="Phosphatidic acid phosphatase type 2/haloperoxidase"/>
    <property type="match status" value="1"/>
</dbReference>
<dbReference type="PANTHER" id="PTHR10165:SF35">
    <property type="entry name" value="RE23632P"/>
    <property type="match status" value="1"/>
</dbReference>
<keyword evidence="4 6" id="KW-1133">Transmembrane helix</keyword>
<gene>
    <name evidence="8" type="ORF">AMORRO_LOCUS11058</name>
</gene>
<sequence length="331" mass="37044">EATPLFRRHPQKPNRIIFVLNEWFLRGQSLQSHMLETGFIAIDSAEPYHRRFSLQDATIQFPYAEKDTVPMWAAALIAVLLPFLIITAVSLVIKKSMHDWHHATLGLILGLSLTLLVTEVFKTTVGRPRPDFIDRCQPKNGSVDSPVFGLSTSAICTQTNQGILKDGFKSFISGHASTTNDMHISKPIDVASFSGLGFLSLYLAGKLHVWDQKGHTYKGFLVVAPLVVATLVAISRTTDYRHHWQDVVTGGLIGFLLSVFSYHQYYPALHSHISHKPYSVRLKKGEPDYRVDFALHDGTTFEVSVVRHDGTFLHQVNGKPVQSSEDDQNIV</sequence>
<keyword evidence="5 6" id="KW-0472">Membrane</keyword>
<evidence type="ECO:0000256" key="2">
    <source>
        <dbReference type="ARBA" id="ARBA00008816"/>
    </source>
</evidence>
<protein>
    <submittedName>
        <fullName evidence="8">12504_t:CDS:1</fullName>
    </submittedName>
</protein>
<dbReference type="SMART" id="SM00014">
    <property type="entry name" value="acidPPc"/>
    <property type="match status" value="1"/>
</dbReference>
<feature type="transmembrane region" description="Helical" evidence="6">
    <location>
        <begin position="71"/>
        <end position="93"/>
    </location>
</feature>
<evidence type="ECO:0000256" key="1">
    <source>
        <dbReference type="ARBA" id="ARBA00004141"/>
    </source>
</evidence>
<dbReference type="CDD" id="cd03390">
    <property type="entry name" value="PAP2_containing_1_like"/>
    <property type="match status" value="1"/>
</dbReference>
<evidence type="ECO:0000313" key="9">
    <source>
        <dbReference type="Proteomes" id="UP000789342"/>
    </source>
</evidence>
<feature type="domain" description="Phosphatidic acid phosphatase type 2/haloperoxidase" evidence="7">
    <location>
        <begin position="104"/>
        <end position="262"/>
    </location>
</feature>
<dbReference type="EMBL" id="CAJVPV010013317">
    <property type="protein sequence ID" value="CAG8676648.1"/>
    <property type="molecule type" value="Genomic_DNA"/>
</dbReference>
<evidence type="ECO:0000256" key="4">
    <source>
        <dbReference type="ARBA" id="ARBA00022989"/>
    </source>
</evidence>
<dbReference type="GO" id="GO:0008195">
    <property type="term" value="F:phosphatidate phosphatase activity"/>
    <property type="evidence" value="ECO:0007669"/>
    <property type="project" value="TreeGrafter"/>
</dbReference>
<evidence type="ECO:0000256" key="5">
    <source>
        <dbReference type="ARBA" id="ARBA00023136"/>
    </source>
</evidence>
<dbReference type="PANTHER" id="PTHR10165">
    <property type="entry name" value="LIPID PHOSPHATE PHOSPHATASE"/>
    <property type="match status" value="1"/>
</dbReference>